<dbReference type="InterPro" id="IPR031629">
    <property type="entry name" value="DpaA_N"/>
</dbReference>
<dbReference type="Proteomes" id="UP000824214">
    <property type="component" value="Unassembled WGS sequence"/>
</dbReference>
<comment type="caution">
    <text evidence="2">The sequence shown here is derived from an EMBL/GenBank/DDBJ whole genome shotgun (WGS) entry which is preliminary data.</text>
</comment>
<evidence type="ECO:0000313" key="3">
    <source>
        <dbReference type="Proteomes" id="UP000824214"/>
    </source>
</evidence>
<proteinExistence type="predicted"/>
<dbReference type="Gene3D" id="3.40.50.720">
    <property type="entry name" value="NAD(P)-binding Rossmann-like Domain"/>
    <property type="match status" value="2"/>
</dbReference>
<organism evidence="2 3">
    <name type="scientific">Candidatus Acutalibacter ornithocaccae</name>
    <dbReference type="NCBI Taxonomy" id="2838416"/>
    <lineage>
        <taxon>Bacteria</taxon>
        <taxon>Bacillati</taxon>
        <taxon>Bacillota</taxon>
        <taxon>Clostridia</taxon>
        <taxon>Eubacteriales</taxon>
        <taxon>Acutalibacteraceae</taxon>
        <taxon>Acutalibacter</taxon>
    </lineage>
</organism>
<evidence type="ECO:0000313" key="2">
    <source>
        <dbReference type="EMBL" id="HJB37258.1"/>
    </source>
</evidence>
<reference evidence="2" key="2">
    <citation type="submission" date="2021-04" db="EMBL/GenBank/DDBJ databases">
        <authorList>
            <person name="Gilroy R."/>
        </authorList>
    </citation>
    <scope>NUCLEOTIDE SEQUENCE</scope>
    <source>
        <strain evidence="2">ChiBcolR8-3208</strain>
    </source>
</reference>
<dbReference type="EMBL" id="DWXZ01000082">
    <property type="protein sequence ID" value="HJB37258.1"/>
    <property type="molecule type" value="Genomic_DNA"/>
</dbReference>
<dbReference type="Pfam" id="PF16924">
    <property type="entry name" value="DpaA_N"/>
    <property type="match status" value="1"/>
</dbReference>
<protein>
    <submittedName>
        <fullName evidence="2">Dipicolinate synthase</fullName>
    </submittedName>
</protein>
<sequence>MAVFGVLGGDRRQLYLARSLEEDGHTLFLHGLEGLEGAAAFPTLPLEELGRRCPVVVLPLPAVREGGFLNAPFAQAPIPLDDSFAAALAPCQVLGGMVGKLRQTSPLWETIPLEDYYQREELTVGNAFLTAEGALALAVEHAPGALGGSRCLVAGFGRIGKALCLDLRALGAQVDCAARKPRDLAAIRAMGCGALTYGQVGGPYDVIFNTVPAPVIGEEILACQGPDTLLLELASAPGGICRRAAQARGLRLLDCPSLPGRFSPKASGELVKEAVYYILEERRKLS</sequence>
<evidence type="ECO:0000259" key="1">
    <source>
        <dbReference type="Pfam" id="PF16924"/>
    </source>
</evidence>
<dbReference type="AlphaFoldDB" id="A0A9D2LXV9"/>
<reference evidence="2" key="1">
    <citation type="journal article" date="2021" name="PeerJ">
        <title>Extensive microbial diversity within the chicken gut microbiome revealed by metagenomics and culture.</title>
        <authorList>
            <person name="Gilroy R."/>
            <person name="Ravi A."/>
            <person name="Getino M."/>
            <person name="Pursley I."/>
            <person name="Horton D.L."/>
            <person name="Alikhan N.F."/>
            <person name="Baker D."/>
            <person name="Gharbi K."/>
            <person name="Hall N."/>
            <person name="Watson M."/>
            <person name="Adriaenssens E.M."/>
            <person name="Foster-Nyarko E."/>
            <person name="Jarju S."/>
            <person name="Secka A."/>
            <person name="Antonio M."/>
            <person name="Oren A."/>
            <person name="Chaudhuri R.R."/>
            <person name="La Ragione R."/>
            <person name="Hildebrand F."/>
            <person name="Pallen M.J."/>
        </authorList>
    </citation>
    <scope>NUCLEOTIDE SEQUENCE</scope>
    <source>
        <strain evidence="2">ChiBcolR8-3208</strain>
    </source>
</reference>
<feature type="domain" description="Dipicolinate synthase subunit A N-terminal" evidence="1">
    <location>
        <begin position="4"/>
        <end position="97"/>
    </location>
</feature>
<gene>
    <name evidence="2" type="ORF">H9942_04225</name>
</gene>
<dbReference type="InterPro" id="IPR036291">
    <property type="entry name" value="NAD(P)-bd_dom_sf"/>
</dbReference>
<dbReference type="SUPFAM" id="SSF51735">
    <property type="entry name" value="NAD(P)-binding Rossmann-fold domains"/>
    <property type="match status" value="1"/>
</dbReference>
<accession>A0A9D2LXV9</accession>
<name>A0A9D2LXV9_9FIRM</name>